<evidence type="ECO:0000259" key="3">
    <source>
        <dbReference type="Pfam" id="PF07859"/>
    </source>
</evidence>
<dbReference type="InterPro" id="IPR013094">
    <property type="entry name" value="AB_hydrolase_3"/>
</dbReference>
<dbReference type="Proteomes" id="UP000254572">
    <property type="component" value="Unassembled WGS sequence"/>
</dbReference>
<name>A0A381E1A0_9GAMM</name>
<organism evidence="4 5">
    <name type="scientific">Cardiobacterium valvarum</name>
    <dbReference type="NCBI Taxonomy" id="194702"/>
    <lineage>
        <taxon>Bacteria</taxon>
        <taxon>Pseudomonadati</taxon>
        <taxon>Pseudomonadota</taxon>
        <taxon>Gammaproteobacteria</taxon>
        <taxon>Cardiobacteriales</taxon>
        <taxon>Cardiobacteriaceae</taxon>
        <taxon>Cardiobacterium</taxon>
    </lineage>
</organism>
<dbReference type="InterPro" id="IPR002168">
    <property type="entry name" value="Lipase_GDXG_HIS_AS"/>
</dbReference>
<gene>
    <name evidence="4" type="ORF">NCTC13294_00553</name>
</gene>
<keyword evidence="5" id="KW-1185">Reference proteome</keyword>
<dbReference type="Pfam" id="PF07859">
    <property type="entry name" value="Abhydrolase_3"/>
    <property type="match status" value="1"/>
</dbReference>
<evidence type="ECO:0000313" key="4">
    <source>
        <dbReference type="EMBL" id="SUX19603.1"/>
    </source>
</evidence>
<dbReference type="EMBL" id="UFUW01000001">
    <property type="protein sequence ID" value="SUX19603.1"/>
    <property type="molecule type" value="Genomic_DNA"/>
</dbReference>
<evidence type="ECO:0000313" key="5">
    <source>
        <dbReference type="Proteomes" id="UP000254572"/>
    </source>
</evidence>
<reference evidence="4 5" key="1">
    <citation type="submission" date="2018-06" db="EMBL/GenBank/DDBJ databases">
        <authorList>
            <consortium name="Pathogen Informatics"/>
            <person name="Doyle S."/>
        </authorList>
    </citation>
    <scope>NUCLEOTIDE SEQUENCE [LARGE SCALE GENOMIC DNA]</scope>
    <source>
        <strain evidence="4 5">NCTC13294</strain>
    </source>
</reference>
<dbReference type="Gene3D" id="3.40.50.1820">
    <property type="entry name" value="alpha/beta hydrolase"/>
    <property type="match status" value="1"/>
</dbReference>
<dbReference type="GO" id="GO:0106435">
    <property type="term" value="F:carboxylesterase activity"/>
    <property type="evidence" value="ECO:0007669"/>
    <property type="project" value="UniProtKB-EC"/>
</dbReference>
<dbReference type="PANTHER" id="PTHR48081">
    <property type="entry name" value="AB HYDROLASE SUPERFAMILY PROTEIN C4A8.06C"/>
    <property type="match status" value="1"/>
</dbReference>
<evidence type="ECO:0000256" key="1">
    <source>
        <dbReference type="ARBA" id="ARBA00010515"/>
    </source>
</evidence>
<keyword evidence="2 4" id="KW-0378">Hydrolase</keyword>
<protein>
    <submittedName>
        <fullName evidence="4">Carboxylesterase</fullName>
        <ecNumber evidence="4">3.1.1.1</ecNumber>
    </submittedName>
</protein>
<dbReference type="InterPro" id="IPR050300">
    <property type="entry name" value="GDXG_lipolytic_enzyme"/>
</dbReference>
<evidence type="ECO:0000256" key="2">
    <source>
        <dbReference type="ARBA" id="ARBA00022801"/>
    </source>
</evidence>
<dbReference type="OrthoDB" id="9771666at2"/>
<dbReference type="SUPFAM" id="SSF53474">
    <property type="entry name" value="alpha/beta-Hydrolases"/>
    <property type="match status" value="1"/>
</dbReference>
<proteinExistence type="inferred from homology"/>
<feature type="domain" description="Alpha/beta hydrolase fold-3" evidence="3">
    <location>
        <begin position="77"/>
        <end position="219"/>
    </location>
</feature>
<dbReference type="PROSITE" id="PS01173">
    <property type="entry name" value="LIPASE_GDXG_HIS"/>
    <property type="match status" value="1"/>
</dbReference>
<comment type="similarity">
    <text evidence="1">Belongs to the 'GDXG' lipolytic enzyme family.</text>
</comment>
<dbReference type="AlphaFoldDB" id="A0A381E1A0"/>
<sequence length="290" mass="31355">MIPIDRYTYISAPLAAALRTLGDGIEPAATAELYAPLQAREPYAGVTVQRDLAYGDDPRHRLDLFLPANDDRPRPLLLFVHGGGFVRGDKRSGDSPFYDNVALWALRHGCHAANMTYRLAPTHPWPAAQRDLAAALTWLQAHHPAPVILMGHSAGAVHIAQYLAHPALRRADDGVRAAVLLSGIYDLCTGVYDVQTANTAAVRAYFGDDPAQYPARSALPGLTTCGVPLCIAYAAHDPADFQQQALLLAEACALPAYRLMEHTHMSEIYAVNADEALTAPFSRFIGVHSA</sequence>
<dbReference type="EC" id="3.1.1.1" evidence="4"/>
<dbReference type="RefSeq" id="WP_115610827.1">
    <property type="nucleotide sequence ID" value="NZ_JBHLZC010000001.1"/>
</dbReference>
<dbReference type="InterPro" id="IPR029058">
    <property type="entry name" value="AB_hydrolase_fold"/>
</dbReference>
<accession>A0A381E1A0</accession>